<dbReference type="InterPro" id="IPR025992">
    <property type="entry name" value="Haem-bd"/>
</dbReference>
<dbReference type="RefSeq" id="WP_317901968.1">
    <property type="nucleotide sequence ID" value="NZ_JAIRBC010000010.1"/>
</dbReference>
<evidence type="ECO:0000313" key="2">
    <source>
        <dbReference type="EMBL" id="MCG2460819.1"/>
    </source>
</evidence>
<dbReference type="SMART" id="SM01235">
    <property type="entry name" value="Haem_bd"/>
    <property type="match status" value="1"/>
</dbReference>
<dbReference type="AlphaFoldDB" id="A0AAE3EV17"/>
<organism evidence="2 3">
    <name type="scientific">Cerina litoralis</name>
    <dbReference type="NCBI Taxonomy" id="2874477"/>
    <lineage>
        <taxon>Bacteria</taxon>
        <taxon>Pseudomonadati</taxon>
        <taxon>Bacteroidota</taxon>
        <taxon>Flavobacteriia</taxon>
        <taxon>Flavobacteriales</taxon>
        <taxon>Flavobacteriaceae</taxon>
        <taxon>Cerina</taxon>
    </lineage>
</organism>
<gene>
    <name evidence="2" type="ORF">K8352_08665</name>
</gene>
<evidence type="ECO:0000313" key="3">
    <source>
        <dbReference type="Proteomes" id="UP001200642"/>
    </source>
</evidence>
<evidence type="ECO:0000259" key="1">
    <source>
        <dbReference type="SMART" id="SM01235"/>
    </source>
</evidence>
<protein>
    <submittedName>
        <fullName evidence="2">Heme-binding domain-containing protein</fullName>
    </submittedName>
</protein>
<accession>A0AAE3EV17</accession>
<comment type="caution">
    <text evidence="2">The sequence shown here is derived from an EMBL/GenBank/DDBJ whole genome shotgun (WGS) entry which is preliminary data.</text>
</comment>
<feature type="domain" description="Haem-binding" evidence="1">
    <location>
        <begin position="12"/>
        <end position="147"/>
    </location>
</feature>
<dbReference type="Proteomes" id="UP001200642">
    <property type="component" value="Unassembled WGS sequence"/>
</dbReference>
<name>A0AAE3EV17_9FLAO</name>
<dbReference type="EMBL" id="JAIRBC010000010">
    <property type="protein sequence ID" value="MCG2460819.1"/>
    <property type="molecule type" value="Genomic_DNA"/>
</dbReference>
<proteinExistence type="predicted"/>
<dbReference type="Pfam" id="PF14376">
    <property type="entry name" value="Haem_bd"/>
    <property type="match status" value="1"/>
</dbReference>
<reference evidence="2" key="1">
    <citation type="submission" date="2023-02" db="EMBL/GenBank/DDBJ databases">
        <title>Genome of Flavobacteriaceae gen. nov. sp. strain F89.</title>
        <authorList>
            <person name="Wang Y."/>
        </authorList>
    </citation>
    <scope>NUCLEOTIDE SEQUENCE</scope>
    <source>
        <strain evidence="2">F89</strain>
    </source>
</reference>
<keyword evidence="3" id="KW-1185">Reference proteome</keyword>
<sequence length="157" mass="18412">MKIVKKILVALLIILIAMQFYRPEKNLAEDGHTAAFLAETNPPQEVRALIKAACYDCHSNHTNYPWYNNIAPLSYWMAAHVADGKEELNYSEWATYSKKKKDHKLEEIGEMLEKGYMPLKEYKWLHEEARLTDVQRDQVMEWAKRARTLYDIAPEPQ</sequence>